<accession>A0A8R1UKK6</accession>
<reference evidence="1" key="2">
    <citation type="submission" date="2022-06" db="UniProtKB">
        <authorList>
            <consortium name="EnsemblMetazoa"/>
        </authorList>
    </citation>
    <scope>IDENTIFICATION</scope>
    <source>
        <strain evidence="1">PS312</strain>
    </source>
</reference>
<dbReference type="EnsemblMetazoa" id="PPA34592.1">
    <property type="protein sequence ID" value="PPA34592.1"/>
    <property type="gene ID" value="WBGene00272961"/>
</dbReference>
<protein>
    <submittedName>
        <fullName evidence="1">Serpentine receptor class gamma</fullName>
    </submittedName>
</protein>
<dbReference type="Proteomes" id="UP000005239">
    <property type="component" value="Unassembled WGS sequence"/>
</dbReference>
<evidence type="ECO:0000313" key="1">
    <source>
        <dbReference type="EnsemblMetazoa" id="PPA34592.1"/>
    </source>
</evidence>
<sequence length="288" mass="32694">MLFYSLFSAVNLIFSIFTLIFIIILHTSRDQMLHTPFYLLFKVNALYGVANMVFRVDFNLVCIDDPHIIIATTAISTASIIAFCIGNFYIEILRYSIVRRPVYDEQAFSRPHLLILCLIQFLLPSVLCVTLMKPGVAVEYEECLGEVEADDRTTAILMLVHSMYALPAIVLSLLIARKLRAIKQRTMSEAIGTTGKQDHLVWYTVACAVVQVAKCISIFTRSVFLLAHMEGAHELSKSIVYPMNIFYINSPTFLLIYFSSNVRRRLFYMAARKHDTGVYSVTTGKMVT</sequence>
<reference evidence="2" key="1">
    <citation type="journal article" date="2008" name="Nat. Genet.">
        <title>The Pristionchus pacificus genome provides a unique perspective on nematode lifestyle and parasitism.</title>
        <authorList>
            <person name="Dieterich C."/>
            <person name="Clifton S.W."/>
            <person name="Schuster L.N."/>
            <person name="Chinwalla A."/>
            <person name="Delehaunty K."/>
            <person name="Dinkelacker I."/>
            <person name="Fulton L."/>
            <person name="Fulton R."/>
            <person name="Godfrey J."/>
            <person name="Minx P."/>
            <person name="Mitreva M."/>
            <person name="Roeseler W."/>
            <person name="Tian H."/>
            <person name="Witte H."/>
            <person name="Yang S.P."/>
            <person name="Wilson R.K."/>
            <person name="Sommer R.J."/>
        </authorList>
    </citation>
    <scope>NUCLEOTIDE SEQUENCE [LARGE SCALE GENOMIC DNA]</scope>
    <source>
        <strain evidence="2">PS312</strain>
    </source>
</reference>
<accession>A0A2A6C6X4</accession>
<keyword evidence="2" id="KW-1185">Reference proteome</keyword>
<evidence type="ECO:0000313" key="2">
    <source>
        <dbReference type="Proteomes" id="UP000005239"/>
    </source>
</evidence>
<dbReference type="AlphaFoldDB" id="A0A2A6C6X4"/>
<proteinExistence type="predicted"/>
<name>A0A2A6C6X4_PRIPA</name>
<organism evidence="1 2">
    <name type="scientific">Pristionchus pacificus</name>
    <name type="common">Parasitic nematode worm</name>
    <dbReference type="NCBI Taxonomy" id="54126"/>
    <lineage>
        <taxon>Eukaryota</taxon>
        <taxon>Metazoa</taxon>
        <taxon>Ecdysozoa</taxon>
        <taxon>Nematoda</taxon>
        <taxon>Chromadorea</taxon>
        <taxon>Rhabditida</taxon>
        <taxon>Rhabditina</taxon>
        <taxon>Diplogasteromorpha</taxon>
        <taxon>Diplogasteroidea</taxon>
        <taxon>Neodiplogasteridae</taxon>
        <taxon>Pristionchus</taxon>
    </lineage>
</organism>
<gene>
    <name evidence="1" type="primary">WBGene00272961</name>
</gene>